<dbReference type="InterPro" id="IPR004358">
    <property type="entry name" value="Sig_transdc_His_kin-like_C"/>
</dbReference>
<dbReference type="PANTHER" id="PTHR45453">
    <property type="entry name" value="PHOSPHATE REGULON SENSOR PROTEIN PHOR"/>
    <property type="match status" value="1"/>
</dbReference>
<evidence type="ECO:0000256" key="12">
    <source>
        <dbReference type="ARBA" id="ARBA00039401"/>
    </source>
</evidence>
<dbReference type="CDD" id="cd00075">
    <property type="entry name" value="HATPase"/>
    <property type="match status" value="1"/>
</dbReference>
<evidence type="ECO:0000256" key="5">
    <source>
        <dbReference type="ARBA" id="ARBA00022553"/>
    </source>
</evidence>
<dbReference type="EMBL" id="ANHZ02000011">
    <property type="protein sequence ID" value="EME36577.1"/>
    <property type="molecule type" value="Genomic_DNA"/>
</dbReference>
<dbReference type="Pfam" id="PF00512">
    <property type="entry name" value="HisKA"/>
    <property type="match status" value="1"/>
</dbReference>
<accession>M2WDJ9</accession>
<organism evidence="15 16">
    <name type="scientific">Kocuria palustris PEL</name>
    <dbReference type="NCBI Taxonomy" id="1236550"/>
    <lineage>
        <taxon>Bacteria</taxon>
        <taxon>Bacillati</taxon>
        <taxon>Actinomycetota</taxon>
        <taxon>Actinomycetes</taxon>
        <taxon>Micrococcales</taxon>
        <taxon>Micrococcaceae</taxon>
        <taxon>Kocuria</taxon>
    </lineage>
</organism>
<dbReference type="InterPro" id="IPR036890">
    <property type="entry name" value="HATPase_C_sf"/>
</dbReference>
<keyword evidence="16" id="KW-1185">Reference proteome</keyword>
<gene>
    <name evidence="15" type="ORF">C884_00251</name>
</gene>
<evidence type="ECO:0000256" key="6">
    <source>
        <dbReference type="ARBA" id="ARBA00022679"/>
    </source>
</evidence>
<dbReference type="InterPro" id="IPR003594">
    <property type="entry name" value="HATPase_dom"/>
</dbReference>
<dbReference type="SUPFAM" id="SSF55874">
    <property type="entry name" value="ATPase domain of HSP90 chaperone/DNA topoisomerase II/histidine kinase"/>
    <property type="match status" value="1"/>
</dbReference>
<dbReference type="InterPro" id="IPR036097">
    <property type="entry name" value="HisK_dim/P_sf"/>
</dbReference>
<evidence type="ECO:0000256" key="1">
    <source>
        <dbReference type="ARBA" id="ARBA00000085"/>
    </source>
</evidence>
<dbReference type="InterPro" id="IPR005467">
    <property type="entry name" value="His_kinase_dom"/>
</dbReference>
<dbReference type="Proteomes" id="UP000009877">
    <property type="component" value="Unassembled WGS sequence"/>
</dbReference>
<dbReference type="SMART" id="SM00388">
    <property type="entry name" value="HisKA"/>
    <property type="match status" value="1"/>
</dbReference>
<dbReference type="CDD" id="cd00082">
    <property type="entry name" value="HisKA"/>
    <property type="match status" value="1"/>
</dbReference>
<dbReference type="SUPFAM" id="SSF47384">
    <property type="entry name" value="Homodimeric domain of signal transducing histidine kinase"/>
    <property type="match status" value="1"/>
</dbReference>
<evidence type="ECO:0000313" key="15">
    <source>
        <dbReference type="EMBL" id="EME36577.1"/>
    </source>
</evidence>
<dbReference type="Pfam" id="PF02518">
    <property type="entry name" value="HATPase_c"/>
    <property type="match status" value="1"/>
</dbReference>
<keyword evidence="11" id="KW-0472">Membrane</keyword>
<dbReference type="FunFam" id="3.30.565.10:FF:000006">
    <property type="entry name" value="Sensor histidine kinase WalK"/>
    <property type="match status" value="1"/>
</dbReference>
<proteinExistence type="predicted"/>
<evidence type="ECO:0000256" key="11">
    <source>
        <dbReference type="ARBA" id="ARBA00023136"/>
    </source>
</evidence>
<dbReference type="GO" id="GO:0004721">
    <property type="term" value="F:phosphoprotein phosphatase activity"/>
    <property type="evidence" value="ECO:0007669"/>
    <property type="project" value="TreeGrafter"/>
</dbReference>
<evidence type="ECO:0000256" key="4">
    <source>
        <dbReference type="ARBA" id="ARBA00022475"/>
    </source>
</evidence>
<evidence type="ECO:0000256" key="10">
    <source>
        <dbReference type="ARBA" id="ARBA00023012"/>
    </source>
</evidence>
<feature type="region of interest" description="Disordered" evidence="13">
    <location>
        <begin position="374"/>
        <end position="423"/>
    </location>
</feature>
<dbReference type="Gene3D" id="1.10.287.130">
    <property type="match status" value="1"/>
</dbReference>
<dbReference type="EC" id="2.7.13.3" evidence="3"/>
<sequence length="423" mass="44985">MQPLLLALLSGLIGLLLGLSGLFALRGTSRRRIEAAEIGEPQLPHGAADVLSVMGPAYVVVDGVDGVVRASPAAYAFGLVRGHSIVRDELLGMIRAARASGVTEERRVEIGRGAENTGVIVLDVRVAVLGDEFVLLLAEDQTEIVRAQSVRSDFVANVSHELKTPVGAIRLLAEAIEDAAEDEDAVRHFTSRLHRESERLTLLVQDIIELSRLQGQNVVTSGGPVELGRVVAEAVDRNRMTAESRDISLVIGGSVDAPAFGDADMLTTAVRNLIDNAIRYSPPGTRVGVGLRQRDGMALIAVTDQGPGIQQSEQDRIFERFYRVDSARSRQTGGTGLGLSIVKHVMQQHGGRVDIWSEEGQGSTFTLCIPLMSEQGGGKQGQEDQADGAEGAAANDAEQAASGRRGRRPVRAGTARREGGESA</sequence>
<feature type="domain" description="Histidine kinase" evidence="14">
    <location>
        <begin position="157"/>
        <end position="373"/>
    </location>
</feature>
<dbReference type="RefSeq" id="WP_006214665.1">
    <property type="nucleotide sequence ID" value="NZ_ANHZ02000011.1"/>
</dbReference>
<keyword evidence="4" id="KW-1003">Cell membrane</keyword>
<dbReference type="Gene3D" id="3.30.565.10">
    <property type="entry name" value="Histidine kinase-like ATPase, C-terminal domain"/>
    <property type="match status" value="1"/>
</dbReference>
<evidence type="ECO:0000256" key="3">
    <source>
        <dbReference type="ARBA" id="ARBA00012438"/>
    </source>
</evidence>
<evidence type="ECO:0000259" key="14">
    <source>
        <dbReference type="PROSITE" id="PS50109"/>
    </source>
</evidence>
<evidence type="ECO:0000313" key="16">
    <source>
        <dbReference type="Proteomes" id="UP000009877"/>
    </source>
</evidence>
<evidence type="ECO:0000256" key="8">
    <source>
        <dbReference type="ARBA" id="ARBA00022777"/>
    </source>
</evidence>
<dbReference type="AlphaFoldDB" id="M2WDJ9"/>
<dbReference type="STRING" id="71999.KPaMU14_02090"/>
<evidence type="ECO:0000256" key="9">
    <source>
        <dbReference type="ARBA" id="ARBA00022840"/>
    </source>
</evidence>
<keyword evidence="7" id="KW-0547">Nucleotide-binding</keyword>
<keyword evidence="10" id="KW-0902">Two-component regulatory system</keyword>
<comment type="caution">
    <text evidence="15">The sequence shown here is derived from an EMBL/GenBank/DDBJ whole genome shotgun (WGS) entry which is preliminary data.</text>
</comment>
<comment type="subcellular location">
    <subcellularLocation>
        <location evidence="2">Cell membrane</location>
    </subcellularLocation>
</comment>
<protein>
    <recommendedName>
        <fullName evidence="12">Sensor-like histidine kinase SenX3</fullName>
        <ecNumber evidence="3">2.7.13.3</ecNumber>
    </recommendedName>
</protein>
<dbReference type="GO" id="GO:0000155">
    <property type="term" value="F:phosphorelay sensor kinase activity"/>
    <property type="evidence" value="ECO:0007669"/>
    <property type="project" value="InterPro"/>
</dbReference>
<dbReference type="InterPro" id="IPR003661">
    <property type="entry name" value="HisK_dim/P_dom"/>
</dbReference>
<dbReference type="SMART" id="SM00387">
    <property type="entry name" value="HATPase_c"/>
    <property type="match status" value="1"/>
</dbReference>
<comment type="catalytic activity">
    <reaction evidence="1">
        <text>ATP + protein L-histidine = ADP + protein N-phospho-L-histidine.</text>
        <dbReference type="EC" id="2.7.13.3"/>
    </reaction>
</comment>
<dbReference type="FunFam" id="1.10.287.130:FF:000008">
    <property type="entry name" value="Two-component sensor histidine kinase"/>
    <property type="match status" value="1"/>
</dbReference>
<reference evidence="15 16" key="1">
    <citation type="journal article" date="2014" name="Genome Announc.">
        <title>Draft Genome Sequence of Kocuria palustris PEL.</title>
        <authorList>
            <person name="Sharma G."/>
            <person name="Khatri I."/>
            <person name="Subramanian S."/>
        </authorList>
    </citation>
    <scope>NUCLEOTIDE SEQUENCE [LARGE SCALE GENOMIC DNA]</scope>
    <source>
        <strain evidence="15 16">PEL</strain>
    </source>
</reference>
<evidence type="ECO:0000256" key="7">
    <source>
        <dbReference type="ARBA" id="ARBA00022741"/>
    </source>
</evidence>
<evidence type="ECO:0000256" key="2">
    <source>
        <dbReference type="ARBA" id="ARBA00004236"/>
    </source>
</evidence>
<dbReference type="GO" id="GO:0005524">
    <property type="term" value="F:ATP binding"/>
    <property type="evidence" value="ECO:0007669"/>
    <property type="project" value="UniProtKB-KW"/>
</dbReference>
<dbReference type="PANTHER" id="PTHR45453:SF1">
    <property type="entry name" value="PHOSPHATE REGULON SENSOR PROTEIN PHOR"/>
    <property type="match status" value="1"/>
</dbReference>
<keyword evidence="5" id="KW-0597">Phosphoprotein</keyword>
<feature type="compositionally biased region" description="Low complexity" evidence="13">
    <location>
        <begin position="388"/>
        <end position="401"/>
    </location>
</feature>
<keyword evidence="6" id="KW-0808">Transferase</keyword>
<evidence type="ECO:0000256" key="13">
    <source>
        <dbReference type="SAM" id="MobiDB-lite"/>
    </source>
</evidence>
<dbReference type="InterPro" id="IPR050351">
    <property type="entry name" value="BphY/WalK/GraS-like"/>
</dbReference>
<dbReference type="PRINTS" id="PR00344">
    <property type="entry name" value="BCTRLSENSOR"/>
</dbReference>
<dbReference type="GO" id="GO:0016036">
    <property type="term" value="P:cellular response to phosphate starvation"/>
    <property type="evidence" value="ECO:0007669"/>
    <property type="project" value="TreeGrafter"/>
</dbReference>
<keyword evidence="9" id="KW-0067">ATP-binding</keyword>
<name>M2WDJ9_9MICC</name>
<dbReference type="GO" id="GO:0005886">
    <property type="term" value="C:plasma membrane"/>
    <property type="evidence" value="ECO:0007669"/>
    <property type="project" value="UniProtKB-SubCell"/>
</dbReference>
<keyword evidence="8" id="KW-0418">Kinase</keyword>
<dbReference type="PROSITE" id="PS50109">
    <property type="entry name" value="HIS_KIN"/>
    <property type="match status" value="1"/>
</dbReference>